<dbReference type="EMBL" id="JAGMVJ010000011">
    <property type="protein sequence ID" value="KAH7086259.1"/>
    <property type="molecule type" value="Genomic_DNA"/>
</dbReference>
<dbReference type="Pfam" id="PF13639">
    <property type="entry name" value="zf-RING_2"/>
    <property type="match status" value="1"/>
</dbReference>
<evidence type="ECO:0000313" key="5">
    <source>
        <dbReference type="Proteomes" id="UP000813461"/>
    </source>
</evidence>
<feature type="transmembrane region" description="Helical" evidence="2">
    <location>
        <begin position="17"/>
        <end position="41"/>
    </location>
</feature>
<dbReference type="Proteomes" id="UP000813461">
    <property type="component" value="Unassembled WGS sequence"/>
</dbReference>
<comment type="caution">
    <text evidence="4">The sequence shown here is derived from an EMBL/GenBank/DDBJ whole genome shotgun (WGS) entry which is preliminary data.</text>
</comment>
<dbReference type="OrthoDB" id="8062037at2759"/>
<keyword evidence="1" id="KW-0479">Metal-binding</keyword>
<name>A0A8K0VXD5_9PLEO</name>
<evidence type="ECO:0000256" key="1">
    <source>
        <dbReference type="PROSITE-ProRule" id="PRU00175"/>
    </source>
</evidence>
<dbReference type="PANTHER" id="PTHR47662">
    <property type="entry name" value="RING-TYPE DOMAIN-CONTAINING PROTEIN"/>
    <property type="match status" value="1"/>
</dbReference>
<proteinExistence type="predicted"/>
<evidence type="ECO:0000256" key="2">
    <source>
        <dbReference type="SAM" id="Phobius"/>
    </source>
</evidence>
<organism evidence="4 5">
    <name type="scientific">Paraphoma chrysanthemicola</name>
    <dbReference type="NCBI Taxonomy" id="798071"/>
    <lineage>
        <taxon>Eukaryota</taxon>
        <taxon>Fungi</taxon>
        <taxon>Dikarya</taxon>
        <taxon>Ascomycota</taxon>
        <taxon>Pezizomycotina</taxon>
        <taxon>Dothideomycetes</taxon>
        <taxon>Pleosporomycetidae</taxon>
        <taxon>Pleosporales</taxon>
        <taxon>Pleosporineae</taxon>
        <taxon>Phaeosphaeriaceae</taxon>
        <taxon>Paraphoma</taxon>
    </lineage>
</organism>
<dbReference type="PANTHER" id="PTHR47662:SF1">
    <property type="entry name" value="RING-TYPE DOMAIN-CONTAINING PROTEIN"/>
    <property type="match status" value="1"/>
</dbReference>
<keyword evidence="1" id="KW-0862">Zinc</keyword>
<dbReference type="Gene3D" id="3.30.40.10">
    <property type="entry name" value="Zinc/RING finger domain, C3HC4 (zinc finger)"/>
    <property type="match status" value="1"/>
</dbReference>
<keyword evidence="2" id="KW-0472">Membrane</keyword>
<dbReference type="InterPro" id="IPR013083">
    <property type="entry name" value="Znf_RING/FYVE/PHD"/>
</dbReference>
<dbReference type="InterPro" id="IPR001841">
    <property type="entry name" value="Znf_RING"/>
</dbReference>
<dbReference type="PROSITE" id="PS50089">
    <property type="entry name" value="ZF_RING_2"/>
    <property type="match status" value="1"/>
</dbReference>
<protein>
    <recommendedName>
        <fullName evidence="3">RING-type domain-containing protein</fullName>
    </recommendedName>
</protein>
<feature type="domain" description="RING-type" evidence="3">
    <location>
        <begin position="104"/>
        <end position="144"/>
    </location>
</feature>
<evidence type="ECO:0000313" key="4">
    <source>
        <dbReference type="EMBL" id="KAH7086259.1"/>
    </source>
</evidence>
<sequence length="170" mass="19314">MATNETEVRDPGKGGTVAIAVVVPAVFVLILFILFLTAFVLPRYGRARDDFAIVKEQRMNQRLVEINTIIKSQHFHDWLASQKEEGSRSLLASDPIWQVFWTAICLDNFSDDAQIRGLRCSHAFHASCLDEWFARFNEFCPLCHRTIIPGKRVVKKRLNTAPPIPAAFMV</sequence>
<reference evidence="4" key="1">
    <citation type="journal article" date="2021" name="Nat. Commun.">
        <title>Genetic determinants of endophytism in the Arabidopsis root mycobiome.</title>
        <authorList>
            <person name="Mesny F."/>
            <person name="Miyauchi S."/>
            <person name="Thiergart T."/>
            <person name="Pickel B."/>
            <person name="Atanasova L."/>
            <person name="Karlsson M."/>
            <person name="Huettel B."/>
            <person name="Barry K.W."/>
            <person name="Haridas S."/>
            <person name="Chen C."/>
            <person name="Bauer D."/>
            <person name="Andreopoulos W."/>
            <person name="Pangilinan J."/>
            <person name="LaButti K."/>
            <person name="Riley R."/>
            <person name="Lipzen A."/>
            <person name="Clum A."/>
            <person name="Drula E."/>
            <person name="Henrissat B."/>
            <person name="Kohler A."/>
            <person name="Grigoriev I.V."/>
            <person name="Martin F.M."/>
            <person name="Hacquard S."/>
        </authorList>
    </citation>
    <scope>NUCLEOTIDE SEQUENCE</scope>
    <source>
        <strain evidence="4">MPI-SDFR-AT-0120</strain>
    </source>
</reference>
<gene>
    <name evidence="4" type="ORF">FB567DRAFT_444934</name>
</gene>
<keyword evidence="2" id="KW-0812">Transmembrane</keyword>
<keyword evidence="5" id="KW-1185">Reference proteome</keyword>
<dbReference type="CDD" id="cd16473">
    <property type="entry name" value="RING-H2_RNF103"/>
    <property type="match status" value="1"/>
</dbReference>
<dbReference type="AlphaFoldDB" id="A0A8K0VXD5"/>
<keyword evidence="1" id="KW-0863">Zinc-finger</keyword>
<dbReference type="GO" id="GO:0008270">
    <property type="term" value="F:zinc ion binding"/>
    <property type="evidence" value="ECO:0007669"/>
    <property type="project" value="UniProtKB-KW"/>
</dbReference>
<keyword evidence="2" id="KW-1133">Transmembrane helix</keyword>
<dbReference type="SUPFAM" id="SSF57850">
    <property type="entry name" value="RING/U-box"/>
    <property type="match status" value="1"/>
</dbReference>
<evidence type="ECO:0000259" key="3">
    <source>
        <dbReference type="PROSITE" id="PS50089"/>
    </source>
</evidence>
<accession>A0A8K0VXD5</accession>
<dbReference type="SMART" id="SM00184">
    <property type="entry name" value="RING"/>
    <property type="match status" value="1"/>
</dbReference>